<dbReference type="Pfam" id="PF17963">
    <property type="entry name" value="Big_9"/>
    <property type="match status" value="1"/>
</dbReference>
<reference evidence="4" key="1">
    <citation type="journal article" date="2019" name="Int. J. Syst. Evol. Microbiol.">
        <title>The Global Catalogue of Microorganisms (GCM) 10K type strain sequencing project: providing services to taxonomists for standard genome sequencing and annotation.</title>
        <authorList>
            <consortium name="The Broad Institute Genomics Platform"/>
            <consortium name="The Broad Institute Genome Sequencing Center for Infectious Disease"/>
            <person name="Wu L."/>
            <person name="Ma J."/>
        </authorList>
    </citation>
    <scope>NUCLEOTIDE SEQUENCE [LARGE SCALE GENOMIC DNA]</scope>
    <source>
        <strain evidence="4">JCM 19635</strain>
    </source>
</reference>
<evidence type="ECO:0000259" key="2">
    <source>
        <dbReference type="PROSITE" id="PS50041"/>
    </source>
</evidence>
<dbReference type="InterPro" id="IPR001304">
    <property type="entry name" value="C-type_lectin-like"/>
</dbReference>
<dbReference type="EMBL" id="JBHTEK010000005">
    <property type="protein sequence ID" value="MFC7671062.1"/>
    <property type="molecule type" value="Genomic_DNA"/>
</dbReference>
<gene>
    <name evidence="3" type="ORF">ACFQT0_29450</name>
</gene>
<evidence type="ECO:0000256" key="1">
    <source>
        <dbReference type="SAM" id="MobiDB-lite"/>
    </source>
</evidence>
<dbReference type="Proteomes" id="UP001596513">
    <property type="component" value="Unassembled WGS sequence"/>
</dbReference>
<evidence type="ECO:0000313" key="4">
    <source>
        <dbReference type="Proteomes" id="UP001596513"/>
    </source>
</evidence>
<proteinExistence type="predicted"/>
<evidence type="ECO:0000313" key="3">
    <source>
        <dbReference type="EMBL" id="MFC7671062.1"/>
    </source>
</evidence>
<dbReference type="InterPro" id="IPR016187">
    <property type="entry name" value="CTDL_fold"/>
</dbReference>
<dbReference type="Gene3D" id="3.10.100.10">
    <property type="entry name" value="Mannose-Binding Protein A, subunit A"/>
    <property type="match status" value="1"/>
</dbReference>
<organism evidence="3 4">
    <name type="scientific">Hymenobacter humi</name>
    <dbReference type="NCBI Taxonomy" id="1411620"/>
    <lineage>
        <taxon>Bacteria</taxon>
        <taxon>Pseudomonadati</taxon>
        <taxon>Bacteroidota</taxon>
        <taxon>Cytophagia</taxon>
        <taxon>Cytophagales</taxon>
        <taxon>Hymenobacteraceae</taxon>
        <taxon>Hymenobacter</taxon>
    </lineage>
</organism>
<feature type="domain" description="C-type lectin" evidence="2">
    <location>
        <begin position="46"/>
        <end position="171"/>
    </location>
</feature>
<sequence length="291" mass="31033">MSNPSSGTLVTKSDGSFAYTPPPGFVGTATLTYTVQETGPVLASPATGHYYEFVNAPGICWTAAQAAAAARSYLGMQGYLATITSAPEKDFLVGHGAGQYWFGASDDALEGDWRWKTGPEAGQLFWRGLAGGVSSGYANWLPGEPNDFKNEWRPAGEDFSMLYANSGWWNDLAQCGEGGTVSGYLVEYGGLEACTPVLFATGTITITVPGPLAAPVVNPEFYQFSRLTPRPSFALTPAGLLANDVDPGTPPAGRRARPAPRGSALPLHRGWRQRLPLQLLTALLVCWDRHD</sequence>
<dbReference type="RefSeq" id="WP_380206976.1">
    <property type="nucleotide sequence ID" value="NZ_JBHTEK010000005.1"/>
</dbReference>
<keyword evidence="4" id="KW-1185">Reference proteome</keyword>
<dbReference type="InterPro" id="IPR016186">
    <property type="entry name" value="C-type_lectin-like/link_sf"/>
</dbReference>
<dbReference type="PROSITE" id="PS50041">
    <property type="entry name" value="C_TYPE_LECTIN_2"/>
    <property type="match status" value="1"/>
</dbReference>
<accession>A0ABW2UF58</accession>
<dbReference type="Gene3D" id="2.60.40.3440">
    <property type="match status" value="1"/>
</dbReference>
<comment type="caution">
    <text evidence="3">The sequence shown here is derived from an EMBL/GenBank/DDBJ whole genome shotgun (WGS) entry which is preliminary data.</text>
</comment>
<protein>
    <submittedName>
        <fullName evidence="3">Ig-like domain-containing protein</fullName>
    </submittedName>
</protein>
<feature type="region of interest" description="Disordered" evidence="1">
    <location>
        <begin position="244"/>
        <end position="265"/>
    </location>
</feature>
<dbReference type="SUPFAM" id="SSF56436">
    <property type="entry name" value="C-type lectin-like"/>
    <property type="match status" value="1"/>
</dbReference>
<name>A0ABW2UF58_9BACT</name>